<evidence type="ECO:0000313" key="1">
    <source>
        <dbReference type="EMBL" id="EFU29374.1"/>
    </source>
</evidence>
<name>E6KAR4_9BACT</name>
<dbReference type="EMBL" id="AEPD01000049">
    <property type="protein sequence ID" value="EFU29374.1"/>
    <property type="molecule type" value="Genomic_DNA"/>
</dbReference>
<dbReference type="HOGENOM" id="CLU_3010427_0_0_10"/>
<comment type="caution">
    <text evidence="1">The sequence shown here is derived from an EMBL/GenBank/DDBJ whole genome shotgun (WGS) entry which is preliminary data.</text>
</comment>
<gene>
    <name evidence="1" type="ORF">HMPREF6485_2700</name>
</gene>
<dbReference type="STRING" id="873513.HMPREF6485_2700"/>
<dbReference type="AlphaFoldDB" id="E6KAR4"/>
<organism evidence="1 2">
    <name type="scientific">Segatella buccae ATCC 33574</name>
    <dbReference type="NCBI Taxonomy" id="873513"/>
    <lineage>
        <taxon>Bacteria</taxon>
        <taxon>Pseudomonadati</taxon>
        <taxon>Bacteroidota</taxon>
        <taxon>Bacteroidia</taxon>
        <taxon>Bacteroidales</taxon>
        <taxon>Prevotellaceae</taxon>
        <taxon>Segatella</taxon>
    </lineage>
</organism>
<reference evidence="1 2" key="1">
    <citation type="submission" date="2010-10" db="EMBL/GenBank/DDBJ databases">
        <authorList>
            <person name="Muzny D."/>
            <person name="Qin X."/>
            <person name="Deng J."/>
            <person name="Jiang H."/>
            <person name="Liu Y."/>
            <person name="Qu J."/>
            <person name="Song X.-Z."/>
            <person name="Zhang L."/>
            <person name="Thornton R."/>
            <person name="Coyle M."/>
            <person name="Francisco L."/>
            <person name="Jackson L."/>
            <person name="Javaid M."/>
            <person name="Korchina V."/>
            <person name="Kovar C."/>
            <person name="Mata R."/>
            <person name="Mathew T."/>
            <person name="Ngo R."/>
            <person name="Nguyen L."/>
            <person name="Nguyen N."/>
            <person name="Okwuonu G."/>
            <person name="Ongeri F."/>
            <person name="Pham C."/>
            <person name="Simmons D."/>
            <person name="Wilczek-Boney K."/>
            <person name="Hale W."/>
            <person name="Jakkamsetti A."/>
            <person name="Pham P."/>
            <person name="Ruth R."/>
            <person name="San Lucas F."/>
            <person name="Warren J."/>
            <person name="Zhang J."/>
            <person name="Zhao Z."/>
            <person name="Zhou C."/>
            <person name="Zhu D."/>
            <person name="Lee S."/>
            <person name="Bess C."/>
            <person name="Blankenburg K."/>
            <person name="Forbes L."/>
            <person name="Fu Q."/>
            <person name="Gubbala S."/>
            <person name="Hirani K."/>
            <person name="Jayaseelan J.C."/>
            <person name="Lara F."/>
            <person name="Munidasa M."/>
            <person name="Palculict T."/>
            <person name="Patil S."/>
            <person name="Pu L.-L."/>
            <person name="Saada N."/>
            <person name="Tang L."/>
            <person name="Weissenberger G."/>
            <person name="Zhu Y."/>
            <person name="Hemphill L."/>
            <person name="Shang Y."/>
            <person name="Youmans B."/>
            <person name="Ayvaz T."/>
            <person name="Ross M."/>
            <person name="Santibanez J."/>
            <person name="Aqrawi P."/>
            <person name="Gross S."/>
            <person name="Joshi V."/>
            <person name="Fowler G."/>
            <person name="Nazareth L."/>
            <person name="Reid J."/>
            <person name="Worley K."/>
            <person name="Petrosino J."/>
            <person name="Highlander S."/>
            <person name="Gibbs R."/>
        </authorList>
    </citation>
    <scope>NUCLEOTIDE SEQUENCE [LARGE SCALE GENOMIC DNA]</scope>
    <source>
        <strain evidence="1 2">ATCC 33574</strain>
    </source>
</reference>
<protein>
    <submittedName>
        <fullName evidence="1">Uncharacterized protein</fullName>
    </submittedName>
</protein>
<evidence type="ECO:0000313" key="2">
    <source>
        <dbReference type="Proteomes" id="UP000003112"/>
    </source>
</evidence>
<sequence>MPCARNRLPTVFAMQEQRFSGQFKPHHSISLPDSQRLREAFSIKAGYRKGQFAQRP</sequence>
<dbReference type="Proteomes" id="UP000003112">
    <property type="component" value="Unassembled WGS sequence"/>
</dbReference>
<keyword evidence="2" id="KW-1185">Reference proteome</keyword>
<proteinExistence type="predicted"/>
<accession>E6KAR4</accession>